<feature type="transmembrane region" description="Helical" evidence="1">
    <location>
        <begin position="120"/>
        <end position="139"/>
    </location>
</feature>
<dbReference type="Pfam" id="PF04403">
    <property type="entry name" value="PqiA"/>
    <property type="match status" value="1"/>
</dbReference>
<comment type="caution">
    <text evidence="2">The sequence shown here is derived from an EMBL/GenBank/DDBJ whole genome shotgun (WGS) entry which is preliminary data.</text>
</comment>
<name>A0A840C696_9RHOB</name>
<dbReference type="EMBL" id="JACIEQ010000001">
    <property type="protein sequence ID" value="MBB4020353.1"/>
    <property type="molecule type" value="Genomic_DNA"/>
</dbReference>
<protein>
    <submittedName>
        <fullName evidence="2">Putative paraquat-inducible protein A</fullName>
    </submittedName>
</protein>
<feature type="transmembrane region" description="Helical" evidence="1">
    <location>
        <begin position="88"/>
        <end position="108"/>
    </location>
</feature>
<keyword evidence="1" id="KW-0812">Transmembrane</keyword>
<dbReference type="Proteomes" id="UP000585681">
    <property type="component" value="Unassembled WGS sequence"/>
</dbReference>
<organism evidence="2 3">
    <name type="scientific">Actibacterium naphthalenivorans</name>
    <dbReference type="NCBI Taxonomy" id="1614693"/>
    <lineage>
        <taxon>Bacteria</taxon>
        <taxon>Pseudomonadati</taxon>
        <taxon>Pseudomonadota</taxon>
        <taxon>Alphaproteobacteria</taxon>
        <taxon>Rhodobacterales</taxon>
        <taxon>Roseobacteraceae</taxon>
        <taxon>Actibacterium</taxon>
    </lineage>
</organism>
<gene>
    <name evidence="2" type="ORF">GGR17_000144</name>
</gene>
<evidence type="ECO:0000256" key="1">
    <source>
        <dbReference type="SAM" id="Phobius"/>
    </source>
</evidence>
<keyword evidence="1" id="KW-1133">Transmembrane helix</keyword>
<keyword evidence="1" id="KW-0472">Membrane</keyword>
<feature type="transmembrane region" description="Helical" evidence="1">
    <location>
        <begin position="49"/>
        <end position="67"/>
    </location>
</feature>
<dbReference type="AlphaFoldDB" id="A0A840C696"/>
<evidence type="ECO:0000313" key="2">
    <source>
        <dbReference type="EMBL" id="MBB4020353.1"/>
    </source>
</evidence>
<accession>A0A840C696</accession>
<reference evidence="2" key="1">
    <citation type="submission" date="2020-08" db="EMBL/GenBank/DDBJ databases">
        <title>Genomic Encyclopedia of Type Strains, Phase IV (KMG-IV): sequencing the most valuable type-strain genomes for metagenomic binning, comparative biology and taxonomic classification.</title>
        <authorList>
            <person name="Goeker M."/>
        </authorList>
    </citation>
    <scope>NUCLEOTIDE SEQUENCE [LARGE SCALE GENOMIC DNA]</scope>
    <source>
        <strain evidence="2">DSM 105040</strain>
    </source>
</reference>
<keyword evidence="3" id="KW-1185">Reference proteome</keyword>
<dbReference type="RefSeq" id="WP_054538494.1">
    <property type="nucleotide sequence ID" value="NZ_JACIEQ010000001.1"/>
</dbReference>
<proteinExistence type="predicted"/>
<sequence>MARLRLANLALLLLFPVAWFAPLLRAGLLPLFGMSDISVMSGLQSLWRTDVFLALVVALFALLAPYLKTLGLALIQFGLAPPRLLAPVQLLGKLAMADVFLIALYIVIAKGVGVGKIEIAWGLYLLSFCILTSLALSILTERRFRAR</sequence>
<evidence type="ECO:0000313" key="3">
    <source>
        <dbReference type="Proteomes" id="UP000585681"/>
    </source>
</evidence>
<dbReference type="InterPro" id="IPR007498">
    <property type="entry name" value="PqiA-like"/>
</dbReference>